<evidence type="ECO:0000256" key="4">
    <source>
        <dbReference type="ARBA" id="ARBA00022692"/>
    </source>
</evidence>
<keyword evidence="4 8" id="KW-0812">Transmembrane</keyword>
<feature type="transmembrane region" description="Helical" evidence="8">
    <location>
        <begin position="105"/>
        <end position="122"/>
    </location>
</feature>
<feature type="transmembrane region" description="Helical" evidence="8">
    <location>
        <begin position="352"/>
        <end position="372"/>
    </location>
</feature>
<keyword evidence="6 8" id="KW-0472">Membrane</keyword>
<name>A0ABR2KX55_9EUKA</name>
<evidence type="ECO:0000256" key="3">
    <source>
        <dbReference type="ARBA" id="ARBA00022475"/>
    </source>
</evidence>
<feature type="transmembrane region" description="Helical" evidence="8">
    <location>
        <begin position="319"/>
        <end position="340"/>
    </location>
</feature>
<reference evidence="9 10" key="1">
    <citation type="submission" date="2024-04" db="EMBL/GenBank/DDBJ databases">
        <title>Tritrichomonas musculus Genome.</title>
        <authorList>
            <person name="Alves-Ferreira E."/>
            <person name="Grigg M."/>
            <person name="Lorenzi H."/>
            <person name="Galac M."/>
        </authorList>
    </citation>
    <scope>NUCLEOTIDE SEQUENCE [LARGE SCALE GENOMIC DNA]</scope>
    <source>
        <strain evidence="9 10">EAF2021</strain>
    </source>
</reference>
<evidence type="ECO:0000256" key="2">
    <source>
        <dbReference type="ARBA" id="ARBA00022448"/>
    </source>
</evidence>
<dbReference type="EMBL" id="JAPFFF010000003">
    <property type="protein sequence ID" value="KAK8895633.1"/>
    <property type="molecule type" value="Genomic_DNA"/>
</dbReference>
<keyword evidence="2" id="KW-0813">Transport</keyword>
<keyword evidence="3" id="KW-1003">Cell membrane</keyword>
<evidence type="ECO:0000313" key="10">
    <source>
        <dbReference type="Proteomes" id="UP001470230"/>
    </source>
</evidence>
<evidence type="ECO:0000256" key="8">
    <source>
        <dbReference type="SAM" id="Phobius"/>
    </source>
</evidence>
<dbReference type="InterPro" id="IPR004776">
    <property type="entry name" value="Mem_transp_PIN-like"/>
</dbReference>
<keyword evidence="10" id="KW-1185">Reference proteome</keyword>
<dbReference type="PANTHER" id="PTHR36838">
    <property type="entry name" value="AUXIN EFFLUX CARRIER FAMILY PROTEIN"/>
    <property type="match status" value="1"/>
</dbReference>
<organism evidence="9 10">
    <name type="scientific">Tritrichomonas musculus</name>
    <dbReference type="NCBI Taxonomy" id="1915356"/>
    <lineage>
        <taxon>Eukaryota</taxon>
        <taxon>Metamonada</taxon>
        <taxon>Parabasalia</taxon>
        <taxon>Tritrichomonadida</taxon>
        <taxon>Tritrichomonadidae</taxon>
        <taxon>Tritrichomonas</taxon>
    </lineage>
</organism>
<evidence type="ECO:0000256" key="1">
    <source>
        <dbReference type="ARBA" id="ARBA00004141"/>
    </source>
</evidence>
<keyword evidence="5 8" id="KW-1133">Transmembrane helix</keyword>
<feature type="transmembrane region" description="Helical" evidence="8">
    <location>
        <begin position="12"/>
        <end position="30"/>
    </location>
</feature>
<comment type="caution">
    <text evidence="9">The sequence shown here is derived from an EMBL/GenBank/DDBJ whole genome shotgun (WGS) entry which is preliminary data.</text>
</comment>
<feature type="transmembrane region" description="Helical" evidence="8">
    <location>
        <begin position="72"/>
        <end position="93"/>
    </location>
</feature>
<evidence type="ECO:0008006" key="11">
    <source>
        <dbReference type="Google" id="ProtNLM"/>
    </source>
</evidence>
<feature type="region of interest" description="Disordered" evidence="7">
    <location>
        <begin position="170"/>
        <end position="191"/>
    </location>
</feature>
<dbReference type="Pfam" id="PF03547">
    <property type="entry name" value="Mem_trans"/>
    <property type="match status" value="1"/>
</dbReference>
<proteinExistence type="predicted"/>
<sequence>MASQQFNYLDSFQMFIMIYVIIAMGYFFSWRNFFNLDDCYTILRLIRLVSFPAFMLREISLSEPSYFTWKPLIISLLTFLSIRLLTVLISLVFSRKKFFFKYLQFSFSYSYVNFISFGYPFIRLFFGTKYEYICAIMNIIQSFIMKPIDLFLVNIFSPLNPSHPYLAPGSESETHLENLDHPEEKESSQSISTNNIEECLVPDSNATPETSPDTYIFHDDESLKIAILLTVFSPQNICTILGIAYSFSRWEIPPIIETVILNFENMAVGTTLFFIGVSLWLHPWKGCNYLEVLPSLLIKHVIMPLIALLYCWILKFDSLTAYCCVMLFTMPADYTGIALLSKNSLRANPITFSFFFSQLLGLPCFFIWIAIFNETNIISS</sequence>
<evidence type="ECO:0000313" key="9">
    <source>
        <dbReference type="EMBL" id="KAK8895633.1"/>
    </source>
</evidence>
<feature type="transmembrane region" description="Helical" evidence="8">
    <location>
        <begin position="259"/>
        <end position="281"/>
    </location>
</feature>
<comment type="subcellular location">
    <subcellularLocation>
        <location evidence="1">Membrane</location>
        <topology evidence="1">Multi-pass membrane protein</topology>
    </subcellularLocation>
</comment>
<protein>
    <recommendedName>
        <fullName evidence="11">Auxin Efflux Carrier family protein</fullName>
    </recommendedName>
</protein>
<feature type="transmembrane region" description="Helical" evidence="8">
    <location>
        <begin position="225"/>
        <end position="247"/>
    </location>
</feature>
<gene>
    <name evidence="9" type="ORF">M9Y10_024103</name>
</gene>
<evidence type="ECO:0000256" key="7">
    <source>
        <dbReference type="SAM" id="MobiDB-lite"/>
    </source>
</evidence>
<feature type="transmembrane region" description="Helical" evidence="8">
    <location>
        <begin position="293"/>
        <end position="312"/>
    </location>
</feature>
<feature type="compositionally biased region" description="Basic and acidic residues" evidence="7">
    <location>
        <begin position="172"/>
        <end position="187"/>
    </location>
</feature>
<dbReference type="Proteomes" id="UP001470230">
    <property type="component" value="Unassembled WGS sequence"/>
</dbReference>
<accession>A0ABR2KX55</accession>
<evidence type="ECO:0000256" key="6">
    <source>
        <dbReference type="ARBA" id="ARBA00023136"/>
    </source>
</evidence>
<evidence type="ECO:0000256" key="5">
    <source>
        <dbReference type="ARBA" id="ARBA00022989"/>
    </source>
</evidence>
<dbReference type="PANTHER" id="PTHR36838:SF3">
    <property type="entry name" value="TRANSPORTER AUXIN EFFLUX CARRIER EC FAMILY"/>
    <property type="match status" value="1"/>
</dbReference>